<evidence type="ECO:0000256" key="1">
    <source>
        <dbReference type="ARBA" id="ARBA00022801"/>
    </source>
</evidence>
<organism evidence="6 7">
    <name type="scientific">Fusarium oxysporum f. sp. rapae</name>
    <dbReference type="NCBI Taxonomy" id="485398"/>
    <lineage>
        <taxon>Eukaryota</taxon>
        <taxon>Fungi</taxon>
        <taxon>Dikarya</taxon>
        <taxon>Ascomycota</taxon>
        <taxon>Pezizomycotina</taxon>
        <taxon>Sordariomycetes</taxon>
        <taxon>Hypocreomycetidae</taxon>
        <taxon>Hypocreales</taxon>
        <taxon>Nectriaceae</taxon>
        <taxon>Fusarium</taxon>
        <taxon>Fusarium oxysporum species complex</taxon>
    </lineage>
</organism>
<feature type="domain" description="Bacterial alpha-L-rhamnosidase N-terminal" evidence="3">
    <location>
        <begin position="150"/>
        <end position="322"/>
    </location>
</feature>
<dbReference type="InterPro" id="IPR035396">
    <property type="entry name" value="Bac_rhamnosid6H"/>
</dbReference>
<evidence type="ECO:0000259" key="5">
    <source>
        <dbReference type="Pfam" id="PF17390"/>
    </source>
</evidence>
<evidence type="ECO:0000313" key="6">
    <source>
        <dbReference type="EMBL" id="KAG7405911.1"/>
    </source>
</evidence>
<dbReference type="Pfam" id="PF17390">
    <property type="entry name" value="Bac_rhamnosid_C"/>
    <property type="match status" value="1"/>
</dbReference>
<protein>
    <recommendedName>
        <fullName evidence="8">Alpha-L-rhamnosidase</fullName>
    </recommendedName>
</protein>
<evidence type="ECO:0000259" key="3">
    <source>
        <dbReference type="Pfam" id="PF08531"/>
    </source>
</evidence>
<dbReference type="InterPro" id="IPR016007">
    <property type="entry name" value="Alpha_rhamnosid"/>
</dbReference>
<evidence type="ECO:0000313" key="7">
    <source>
        <dbReference type="Proteomes" id="UP000694050"/>
    </source>
</evidence>
<dbReference type="PANTHER" id="PTHR33307:SF6">
    <property type="entry name" value="ALPHA-RHAMNOSIDASE (EUROFUNG)-RELATED"/>
    <property type="match status" value="1"/>
</dbReference>
<feature type="domain" description="Alpha-L-rhamnosidase concanavalin-like" evidence="2">
    <location>
        <begin position="332"/>
        <end position="423"/>
    </location>
</feature>
<dbReference type="InterPro" id="IPR035398">
    <property type="entry name" value="Bac_rhamnosid_C"/>
</dbReference>
<dbReference type="Proteomes" id="UP000694050">
    <property type="component" value="Unassembled WGS sequence"/>
</dbReference>
<keyword evidence="1" id="KW-0378">Hydrolase</keyword>
<dbReference type="PANTHER" id="PTHR33307">
    <property type="entry name" value="ALPHA-RHAMNOSIDASE (EUROFUNG)"/>
    <property type="match status" value="1"/>
</dbReference>
<proteinExistence type="predicted"/>
<feature type="domain" description="Alpha-L-rhamnosidase six-hairpin glycosidase" evidence="4">
    <location>
        <begin position="431"/>
        <end position="745"/>
    </location>
</feature>
<dbReference type="AlphaFoldDB" id="A0A8J5NJM2"/>
<dbReference type="Pfam" id="PF05592">
    <property type="entry name" value="Bac_rhamnosid"/>
    <property type="match status" value="1"/>
</dbReference>
<reference evidence="6" key="1">
    <citation type="submission" date="2021-04" db="EMBL/GenBank/DDBJ databases">
        <title>First draft genome resource for Brassicaceae pathogens Fusarium oxysporum f. sp. raphani and Fusarium oxysporum f. sp. rapae.</title>
        <authorList>
            <person name="Asai S."/>
        </authorList>
    </citation>
    <scope>NUCLEOTIDE SEQUENCE</scope>
    <source>
        <strain evidence="6">Tf1208</strain>
    </source>
</reference>
<dbReference type="EMBL" id="JAELUQ010000011">
    <property type="protein sequence ID" value="KAG7405911.1"/>
    <property type="molecule type" value="Genomic_DNA"/>
</dbReference>
<dbReference type="GO" id="GO:0016787">
    <property type="term" value="F:hydrolase activity"/>
    <property type="evidence" value="ECO:0007669"/>
    <property type="project" value="UniProtKB-KW"/>
</dbReference>
<dbReference type="InterPro" id="IPR013737">
    <property type="entry name" value="Bac_rhamnosid_N"/>
</dbReference>
<dbReference type="Pfam" id="PF17389">
    <property type="entry name" value="Bac_rhamnosid6H"/>
    <property type="match status" value="1"/>
</dbReference>
<accession>A0A8J5NJM2</accession>
<dbReference type="Pfam" id="PF25788">
    <property type="entry name" value="Ig_Rha78A_N"/>
    <property type="match status" value="1"/>
</dbReference>
<gene>
    <name evidence="6" type="ORF">Forpe1208_v014345</name>
</gene>
<evidence type="ECO:0008006" key="8">
    <source>
        <dbReference type="Google" id="ProtNLM"/>
    </source>
</evidence>
<dbReference type="InterPro" id="IPR008902">
    <property type="entry name" value="Rhamnosid_concanavalin"/>
</dbReference>
<feature type="domain" description="Alpha-L-rhamnosidase C-terminal" evidence="5">
    <location>
        <begin position="747"/>
        <end position="826"/>
    </location>
</feature>
<sequence length="851" mass="96428">MLPVTDLRFEHYHPPNTLGVQDSTPRISWKIAHHDTRGTQNGYEIELTKCGPSQEIYDVLTASQQSQENILTPWPFKEPLQSREHVSIRVRVWDEQEEKSPWSEPAYLEVGLLHRSDWTCERIAAPWASETTEASPEDLFRRQFVLRDSPVKARLYITAQGVYEAEINGQRIGDYFLAPGWTSYDGRLQYQTYDVISHLVNGLNCIGIRVAEGWFCGRIGFEGGHRNIWGPHTALLAQLEVTYADGQTCRIESDGSWKVIQGPTRLAEIYDGDKYDMMMEVPNWSSVTDQESLRGWTNAKTLTFPPESTQLVAGFAEPVRRIETVNPVKEITTPSGKRVLDFGQNLVGYLRLSGIKGSNGHKIILQHAEVMENEELGIRPLRICQAKDEITLKDSQKELCWEPRFTFHGFRYAQIDNWPGSFDISCIEAVRDERLGWTGDLSLFGPTACLIYDCFGILKNWLIDLAHDQDVLDGVPPMVSPNATLPDPIWCRRVPCAIWHDVTIIAPWILYQETGDESILGQQYDSMMKWMKVLPRQKFGLWDPKPFQLGDWLDPAAPPDQPWKGATDAKMVSNMFLLQSLDLMSKICGVLGRKAEQQRFEEDYHATRIEFQQEYVTPRGRLTSDSQAAYALAVCLDLLDPAQKVRAGDHLVELVRKNEFKVGTGFAATPFLCEALASTGHVQVAYAMLLEKGCPSWLYPVTMGATTVWERWDSMLPDGSINPGEMTSFNHYAFGAIAKFMYERVAGLQRLEPGWRRVRISPAIGATFSRAAASHVSPQGTISFEWETRVVDGDEEEFAIKATVPPNTVVEIILPGLEREEVKEVGCGKWSFRSLFRREYEWPVSPLPPKS</sequence>
<dbReference type="Pfam" id="PF08531">
    <property type="entry name" value="Bac_rhamnosid_N"/>
    <property type="match status" value="1"/>
</dbReference>
<name>A0A8J5NJM2_FUSOX</name>
<evidence type="ECO:0000259" key="2">
    <source>
        <dbReference type="Pfam" id="PF05592"/>
    </source>
</evidence>
<comment type="caution">
    <text evidence="6">The sequence shown here is derived from an EMBL/GenBank/DDBJ whole genome shotgun (WGS) entry which is preliminary data.</text>
</comment>
<evidence type="ECO:0000259" key="4">
    <source>
        <dbReference type="Pfam" id="PF17389"/>
    </source>
</evidence>